<keyword evidence="4" id="KW-0732">Signal</keyword>
<dbReference type="InterPro" id="IPR021765">
    <property type="entry name" value="UstYa-like"/>
</dbReference>
<evidence type="ECO:0000313" key="5">
    <source>
        <dbReference type="EMBL" id="CAL1697628.1"/>
    </source>
</evidence>
<evidence type="ECO:0000256" key="4">
    <source>
        <dbReference type="SAM" id="SignalP"/>
    </source>
</evidence>
<evidence type="ECO:0000313" key="6">
    <source>
        <dbReference type="Proteomes" id="UP001497453"/>
    </source>
</evidence>
<comment type="similarity">
    <text evidence="3">Belongs to the ustYa family.</text>
</comment>
<organism evidence="5 6">
    <name type="scientific">Somion occarium</name>
    <dbReference type="NCBI Taxonomy" id="3059160"/>
    <lineage>
        <taxon>Eukaryota</taxon>
        <taxon>Fungi</taxon>
        <taxon>Dikarya</taxon>
        <taxon>Basidiomycota</taxon>
        <taxon>Agaricomycotina</taxon>
        <taxon>Agaricomycetes</taxon>
        <taxon>Polyporales</taxon>
        <taxon>Cerrenaceae</taxon>
        <taxon>Somion</taxon>
    </lineage>
</organism>
<evidence type="ECO:0000256" key="2">
    <source>
        <dbReference type="ARBA" id="ARBA00023002"/>
    </source>
</evidence>
<dbReference type="PANTHER" id="PTHR33365:SF11">
    <property type="entry name" value="TAT PATHWAY SIGNAL SEQUENCE"/>
    <property type="match status" value="1"/>
</dbReference>
<dbReference type="Pfam" id="PF11807">
    <property type="entry name" value="UstYa"/>
    <property type="match status" value="1"/>
</dbReference>
<dbReference type="EMBL" id="OZ037953">
    <property type="protein sequence ID" value="CAL1697628.1"/>
    <property type="molecule type" value="Genomic_DNA"/>
</dbReference>
<dbReference type="PANTHER" id="PTHR33365">
    <property type="entry name" value="YALI0B05434P"/>
    <property type="match status" value="1"/>
</dbReference>
<protein>
    <recommendedName>
        <fullName evidence="7">Oxidase ustYa</fullName>
    </recommendedName>
</protein>
<dbReference type="Proteomes" id="UP001497453">
    <property type="component" value="Chromosome 10"/>
</dbReference>
<proteinExistence type="inferred from homology"/>
<gene>
    <name evidence="5" type="ORF">GFSPODELE1_LOCUS1762</name>
</gene>
<keyword evidence="2" id="KW-0560">Oxidoreductase</keyword>
<evidence type="ECO:0008006" key="7">
    <source>
        <dbReference type="Google" id="ProtNLM"/>
    </source>
</evidence>
<comment type="pathway">
    <text evidence="1">Mycotoxin biosynthesis.</text>
</comment>
<accession>A0ABP1CSE9</accession>
<reference evidence="6" key="1">
    <citation type="submission" date="2024-04" db="EMBL/GenBank/DDBJ databases">
        <authorList>
            <person name="Shaw F."/>
            <person name="Minotto A."/>
        </authorList>
    </citation>
    <scope>NUCLEOTIDE SEQUENCE [LARGE SCALE GENOMIC DNA]</scope>
</reference>
<evidence type="ECO:0000256" key="1">
    <source>
        <dbReference type="ARBA" id="ARBA00004685"/>
    </source>
</evidence>
<keyword evidence="6" id="KW-1185">Reference proteome</keyword>
<sequence length="201" mass="23246">MKFSSQCPSVLTLFFSTTALCNAVALLATVYRVFGPGKEVVHTWIDRDNPLEMPTGPIDTVEMTFQESMRYGFTDNDTTDNWETLFTNQFGIGFAHLGPFHHRFIGAAYHSLHCVYSMSEDFDKPDHVANPSHHFIHCLNYMRQIFLCTADMTLESGDFMMRNLTVDRMGVTRQCRDWVQVGDWINQNFKEWSDYNGVTWD</sequence>
<feature type="chain" id="PRO_5046534047" description="Oxidase ustYa" evidence="4">
    <location>
        <begin position="24"/>
        <end position="201"/>
    </location>
</feature>
<evidence type="ECO:0000256" key="3">
    <source>
        <dbReference type="ARBA" id="ARBA00035112"/>
    </source>
</evidence>
<name>A0ABP1CSE9_9APHY</name>
<feature type="signal peptide" evidence="4">
    <location>
        <begin position="1"/>
        <end position="23"/>
    </location>
</feature>